<evidence type="ECO:0000256" key="7">
    <source>
        <dbReference type="ARBA" id="ARBA00022840"/>
    </source>
</evidence>
<keyword evidence="6" id="KW-0547">Nucleotide-binding</keyword>
<dbReference type="InterPro" id="IPR003439">
    <property type="entry name" value="ABC_transporter-like_ATP-bd"/>
</dbReference>
<name>A0A917V4T4_9HYPH</name>
<dbReference type="SUPFAM" id="SSF52540">
    <property type="entry name" value="P-loop containing nucleoside triphosphate hydrolases"/>
    <property type="match status" value="1"/>
</dbReference>
<evidence type="ECO:0000256" key="3">
    <source>
        <dbReference type="ARBA" id="ARBA00022448"/>
    </source>
</evidence>
<evidence type="ECO:0000256" key="2">
    <source>
        <dbReference type="ARBA" id="ARBA00005417"/>
    </source>
</evidence>
<proteinExistence type="inferred from homology"/>
<evidence type="ECO:0000256" key="4">
    <source>
        <dbReference type="ARBA" id="ARBA00022475"/>
    </source>
</evidence>
<keyword evidence="8 10" id="KW-1133">Transmembrane helix</keyword>
<keyword evidence="7" id="KW-0067">ATP-binding</keyword>
<evidence type="ECO:0000313" key="14">
    <source>
        <dbReference type="Proteomes" id="UP000600449"/>
    </source>
</evidence>
<dbReference type="Pfam" id="PF00664">
    <property type="entry name" value="ABC_membrane"/>
    <property type="match status" value="1"/>
</dbReference>
<dbReference type="GO" id="GO:0016887">
    <property type="term" value="F:ATP hydrolysis activity"/>
    <property type="evidence" value="ECO:0007669"/>
    <property type="project" value="InterPro"/>
</dbReference>
<dbReference type="AlphaFoldDB" id="A0A917V4T4"/>
<reference evidence="13 14" key="1">
    <citation type="journal article" date="2014" name="Int. J. Syst. Evol. Microbiol.">
        <title>Complete genome sequence of Corynebacterium casei LMG S-19264T (=DSM 44701T), isolated from a smear-ripened cheese.</title>
        <authorList>
            <consortium name="US DOE Joint Genome Institute (JGI-PGF)"/>
            <person name="Walter F."/>
            <person name="Albersmeier A."/>
            <person name="Kalinowski J."/>
            <person name="Ruckert C."/>
        </authorList>
    </citation>
    <scope>NUCLEOTIDE SEQUENCE [LARGE SCALE GENOMIC DNA]</scope>
    <source>
        <strain evidence="13 14">CGMCC 1.9161</strain>
    </source>
</reference>
<dbReference type="InterPro" id="IPR003593">
    <property type="entry name" value="AAA+_ATPase"/>
</dbReference>
<dbReference type="GO" id="GO:0005524">
    <property type="term" value="F:ATP binding"/>
    <property type="evidence" value="ECO:0007669"/>
    <property type="project" value="UniProtKB-KW"/>
</dbReference>
<dbReference type="Proteomes" id="UP000600449">
    <property type="component" value="Unassembled WGS sequence"/>
</dbReference>
<evidence type="ECO:0000256" key="10">
    <source>
        <dbReference type="SAM" id="Phobius"/>
    </source>
</evidence>
<dbReference type="GO" id="GO:0034040">
    <property type="term" value="F:ATPase-coupled lipid transmembrane transporter activity"/>
    <property type="evidence" value="ECO:0007669"/>
    <property type="project" value="TreeGrafter"/>
</dbReference>
<feature type="transmembrane region" description="Helical" evidence="10">
    <location>
        <begin position="174"/>
        <end position="195"/>
    </location>
</feature>
<feature type="transmembrane region" description="Helical" evidence="10">
    <location>
        <begin position="201"/>
        <end position="219"/>
    </location>
</feature>
<protein>
    <submittedName>
        <fullName evidence="13">ABC transporter permease</fullName>
    </submittedName>
</protein>
<dbReference type="InterPro" id="IPR017871">
    <property type="entry name" value="ABC_transporter-like_CS"/>
</dbReference>
<dbReference type="PANTHER" id="PTHR24221">
    <property type="entry name" value="ATP-BINDING CASSETTE SUB-FAMILY B"/>
    <property type="match status" value="1"/>
</dbReference>
<dbReference type="InterPro" id="IPR039421">
    <property type="entry name" value="Type_1_exporter"/>
</dbReference>
<dbReference type="GO" id="GO:0140359">
    <property type="term" value="F:ABC-type transporter activity"/>
    <property type="evidence" value="ECO:0007669"/>
    <property type="project" value="InterPro"/>
</dbReference>
<dbReference type="InterPro" id="IPR036640">
    <property type="entry name" value="ABC1_TM_sf"/>
</dbReference>
<dbReference type="Gene3D" id="3.40.50.300">
    <property type="entry name" value="P-loop containing nucleotide triphosphate hydrolases"/>
    <property type="match status" value="1"/>
</dbReference>
<feature type="transmembrane region" description="Helical" evidence="10">
    <location>
        <begin position="49"/>
        <end position="74"/>
    </location>
</feature>
<comment type="caution">
    <text evidence="13">The sequence shown here is derived from an EMBL/GenBank/DDBJ whole genome shotgun (WGS) entry which is preliminary data.</text>
</comment>
<evidence type="ECO:0000256" key="6">
    <source>
        <dbReference type="ARBA" id="ARBA00022741"/>
    </source>
</evidence>
<comment type="subcellular location">
    <subcellularLocation>
        <location evidence="1">Cell membrane</location>
        <topology evidence="1">Multi-pass membrane protein</topology>
    </subcellularLocation>
</comment>
<dbReference type="GO" id="GO:0005886">
    <property type="term" value="C:plasma membrane"/>
    <property type="evidence" value="ECO:0007669"/>
    <property type="project" value="UniProtKB-SubCell"/>
</dbReference>
<organism evidence="13 14">
    <name type="scientific">Salinarimonas ramus</name>
    <dbReference type="NCBI Taxonomy" id="690164"/>
    <lineage>
        <taxon>Bacteria</taxon>
        <taxon>Pseudomonadati</taxon>
        <taxon>Pseudomonadota</taxon>
        <taxon>Alphaproteobacteria</taxon>
        <taxon>Hyphomicrobiales</taxon>
        <taxon>Salinarimonadaceae</taxon>
        <taxon>Salinarimonas</taxon>
    </lineage>
</organism>
<feature type="domain" description="ABC transporter" evidence="11">
    <location>
        <begin position="378"/>
        <end position="618"/>
    </location>
</feature>
<keyword evidence="9 10" id="KW-0472">Membrane</keyword>
<dbReference type="InterPro" id="IPR011527">
    <property type="entry name" value="ABC1_TM_dom"/>
</dbReference>
<dbReference type="Gene3D" id="1.20.1560.10">
    <property type="entry name" value="ABC transporter type 1, transmembrane domain"/>
    <property type="match status" value="1"/>
</dbReference>
<comment type="similarity">
    <text evidence="2">Belongs to the ABC transporter superfamily.</text>
</comment>
<evidence type="ECO:0000256" key="8">
    <source>
        <dbReference type="ARBA" id="ARBA00022989"/>
    </source>
</evidence>
<dbReference type="InterPro" id="IPR027417">
    <property type="entry name" value="P-loop_NTPase"/>
</dbReference>
<evidence type="ECO:0000256" key="5">
    <source>
        <dbReference type="ARBA" id="ARBA00022692"/>
    </source>
</evidence>
<evidence type="ECO:0000259" key="12">
    <source>
        <dbReference type="PROSITE" id="PS50929"/>
    </source>
</evidence>
<accession>A0A917V4T4</accession>
<dbReference type="SUPFAM" id="SSF90123">
    <property type="entry name" value="ABC transporter transmembrane region"/>
    <property type="match status" value="1"/>
</dbReference>
<evidence type="ECO:0000256" key="9">
    <source>
        <dbReference type="ARBA" id="ARBA00023136"/>
    </source>
</evidence>
<dbReference type="FunFam" id="3.40.50.300:FF:000299">
    <property type="entry name" value="ABC transporter ATP-binding protein/permease"/>
    <property type="match status" value="1"/>
</dbReference>
<dbReference type="SMART" id="SM00382">
    <property type="entry name" value="AAA"/>
    <property type="match status" value="1"/>
</dbReference>
<evidence type="ECO:0000313" key="13">
    <source>
        <dbReference type="EMBL" id="GGK37758.1"/>
    </source>
</evidence>
<dbReference type="PANTHER" id="PTHR24221:SF654">
    <property type="entry name" value="ATP-BINDING CASSETTE SUB-FAMILY B MEMBER 6"/>
    <property type="match status" value="1"/>
</dbReference>
<dbReference type="PROSITE" id="PS50893">
    <property type="entry name" value="ABC_TRANSPORTER_2"/>
    <property type="match status" value="1"/>
</dbReference>
<keyword evidence="14" id="KW-1185">Reference proteome</keyword>
<keyword evidence="3" id="KW-0813">Transport</keyword>
<keyword evidence="5 10" id="KW-0812">Transmembrane</keyword>
<dbReference type="PROSITE" id="PS00211">
    <property type="entry name" value="ABC_TRANSPORTER_1"/>
    <property type="match status" value="1"/>
</dbReference>
<feature type="domain" description="ABC transmembrane type-1" evidence="12">
    <location>
        <begin position="48"/>
        <end position="341"/>
    </location>
</feature>
<evidence type="ECO:0000259" key="11">
    <source>
        <dbReference type="PROSITE" id="PS50893"/>
    </source>
</evidence>
<dbReference type="PROSITE" id="PS50929">
    <property type="entry name" value="ABC_TM1F"/>
    <property type="match status" value="1"/>
</dbReference>
<dbReference type="Pfam" id="PF00005">
    <property type="entry name" value="ABC_tran"/>
    <property type="match status" value="1"/>
</dbReference>
<gene>
    <name evidence="13" type="ORF">GCM10011322_26000</name>
</gene>
<feature type="transmembrane region" description="Helical" evidence="10">
    <location>
        <begin position="94"/>
        <end position="116"/>
    </location>
</feature>
<sequence>MEKPAGATRTTGDTPAPGDVGSLLALARGMLRLVGAVRRATGAKLPTAIMYLVLGTLGEGASILLLVPILQTAGAAGGETLPLPDLPFLGGADALAIGLEPLLLALVGLVALQAWFARRRATYFADLLQRFSNDIRASLFRAVADARWDALARMRIGSIEFALTGEIERLNQSVFAVLGMLQSLVGLLLLLGLSAAVSPGMTLLALACGAAALAAMGPFRRASSIFGAAVARRRTDQFGIVTGFLRGLKTARSMNEEPRHVAAFEESLARTRAEAVAHSRRLATGNGLFRVGLAAGAVLFVWIGLEVAGLTVGALLVMLLVLVRVAPRFLALQAQASLFLANETAYGDVRAHLARLETVRERARDAGTRPVPRPRREILVDHVSYHHAQGGESRETPPGLSDVTIRLPVGEAVAVIGASGAGKSTLADIVTGLIAPATGALRIDGEAVASDQARAWRERIAYVPQETALRHGTIRENLLAGAPEADDSRLLRALQDAAAADFVRALPDGLDSPVGDAGTLLSGGERQRIALARALLREPDLLVLDEATSALDWESQARVGAALRALRGRTTILTIAHRPSMAAFADRVYTLDAGRVVEEGTPTDLARDAQSRYARMLAHETGGVG</sequence>
<dbReference type="EMBL" id="BMMF01000007">
    <property type="protein sequence ID" value="GGK37758.1"/>
    <property type="molecule type" value="Genomic_DNA"/>
</dbReference>
<keyword evidence="4" id="KW-1003">Cell membrane</keyword>
<evidence type="ECO:0000256" key="1">
    <source>
        <dbReference type="ARBA" id="ARBA00004651"/>
    </source>
</evidence>